<dbReference type="InterPro" id="IPR002301">
    <property type="entry name" value="Ile-tRNA-ligase"/>
</dbReference>
<comment type="caution">
    <text evidence="16">The sequence shown here is derived from an EMBL/GenBank/DDBJ whole genome shotgun (WGS) entry which is preliminary data.</text>
</comment>
<evidence type="ECO:0000256" key="9">
    <source>
        <dbReference type="ARBA" id="ARBA00023146"/>
    </source>
</evidence>
<evidence type="ECO:0000256" key="5">
    <source>
        <dbReference type="ARBA" id="ARBA00022741"/>
    </source>
</evidence>
<dbReference type="FunFam" id="3.40.50.620:FF:000042">
    <property type="entry name" value="Isoleucine--tRNA ligase"/>
    <property type="match status" value="1"/>
</dbReference>
<feature type="binding site" evidence="12">
    <location>
        <position position="643"/>
    </location>
    <ligand>
        <name>ATP</name>
        <dbReference type="ChEBI" id="CHEBI:30616"/>
    </ligand>
</feature>
<dbReference type="GO" id="GO:0008270">
    <property type="term" value="F:zinc ion binding"/>
    <property type="evidence" value="ECO:0007669"/>
    <property type="project" value="UniProtKB-UniRule"/>
</dbReference>
<evidence type="ECO:0000259" key="15">
    <source>
        <dbReference type="Pfam" id="PF08264"/>
    </source>
</evidence>
<dbReference type="EMBL" id="LPXN01000053">
    <property type="protein sequence ID" value="KZD12126.1"/>
    <property type="molecule type" value="Genomic_DNA"/>
</dbReference>
<keyword evidence="5 12" id="KW-0547">Nucleotide-binding</keyword>
<dbReference type="FunFam" id="3.90.740.10:FF:000022">
    <property type="entry name" value="Isoleucine--tRNA ligase"/>
    <property type="match status" value="1"/>
</dbReference>
<dbReference type="InterPro" id="IPR050081">
    <property type="entry name" value="Ile-tRNA_ligase"/>
</dbReference>
<dbReference type="PANTHER" id="PTHR42765">
    <property type="entry name" value="SOLEUCYL-TRNA SYNTHETASE"/>
    <property type="match status" value="1"/>
</dbReference>
<name>A0A154WF62_9PROT</name>
<dbReference type="EC" id="6.1.1.5" evidence="12"/>
<dbReference type="InterPro" id="IPR023585">
    <property type="entry name" value="Ile-tRNA-ligase_type1"/>
</dbReference>
<comment type="similarity">
    <text evidence="1 12">Belongs to the class-I aminoacyl-tRNA synthetase family. IleS type 1 subfamily.</text>
</comment>
<dbReference type="STRING" id="580166.AUP43_17375"/>
<evidence type="ECO:0000313" key="16">
    <source>
        <dbReference type="EMBL" id="KZD12126.1"/>
    </source>
</evidence>
<protein>
    <recommendedName>
        <fullName evidence="12">Isoleucine--tRNA ligase</fullName>
        <ecNumber evidence="12">6.1.1.5</ecNumber>
    </recommendedName>
    <alternativeName>
        <fullName evidence="12">Isoleucyl-tRNA synthetase</fullName>
        <shortName evidence="12">IleRS</shortName>
    </alternativeName>
</protein>
<evidence type="ECO:0000259" key="13">
    <source>
        <dbReference type="Pfam" id="PF00133"/>
    </source>
</evidence>
<evidence type="ECO:0000259" key="14">
    <source>
        <dbReference type="Pfam" id="PF06827"/>
    </source>
</evidence>
<comment type="subunit">
    <text evidence="12">Monomer.</text>
</comment>
<dbReference type="RefSeq" id="WP_067553095.1">
    <property type="nucleotide sequence ID" value="NZ_LPXN01000053.1"/>
</dbReference>
<organism evidence="16 17">
    <name type="scientific">Oceanibaculum pacificum</name>
    <dbReference type="NCBI Taxonomy" id="580166"/>
    <lineage>
        <taxon>Bacteria</taxon>
        <taxon>Pseudomonadati</taxon>
        <taxon>Pseudomonadota</taxon>
        <taxon>Alphaproteobacteria</taxon>
        <taxon>Rhodospirillales</taxon>
        <taxon>Oceanibaculaceae</taxon>
        <taxon>Oceanibaculum</taxon>
    </lineage>
</organism>
<dbReference type="Pfam" id="PF06827">
    <property type="entry name" value="zf-FPG_IleRS"/>
    <property type="match status" value="1"/>
</dbReference>
<evidence type="ECO:0000256" key="12">
    <source>
        <dbReference type="HAMAP-Rule" id="MF_02002"/>
    </source>
</evidence>
<dbReference type="Gene3D" id="1.10.730.20">
    <property type="match status" value="1"/>
</dbReference>
<dbReference type="InterPro" id="IPR009008">
    <property type="entry name" value="Val/Leu/Ile-tRNA-synth_edit"/>
</dbReference>
<dbReference type="GO" id="GO:0005829">
    <property type="term" value="C:cytosol"/>
    <property type="evidence" value="ECO:0007669"/>
    <property type="project" value="TreeGrafter"/>
</dbReference>
<dbReference type="InterPro" id="IPR002300">
    <property type="entry name" value="aa-tRNA-synth_Ia"/>
</dbReference>
<dbReference type="GO" id="GO:0002161">
    <property type="term" value="F:aminoacyl-tRNA deacylase activity"/>
    <property type="evidence" value="ECO:0007669"/>
    <property type="project" value="InterPro"/>
</dbReference>
<evidence type="ECO:0000256" key="2">
    <source>
        <dbReference type="ARBA" id="ARBA00022490"/>
    </source>
</evidence>
<feature type="binding site" evidence="12">
    <location>
        <position position="935"/>
    </location>
    <ligand>
        <name>Zn(2+)</name>
        <dbReference type="ChEBI" id="CHEBI:29105"/>
    </ligand>
</feature>
<dbReference type="PRINTS" id="PR00984">
    <property type="entry name" value="TRNASYNTHILE"/>
</dbReference>
<dbReference type="NCBIfam" id="TIGR00392">
    <property type="entry name" value="ileS"/>
    <property type="match status" value="1"/>
</dbReference>
<feature type="domain" description="Zinc finger FPG/IleRS-type" evidence="14">
    <location>
        <begin position="929"/>
        <end position="957"/>
    </location>
</feature>
<accession>A0A154WF62</accession>
<keyword evidence="6 12" id="KW-0862">Zinc</keyword>
<dbReference type="InterPro" id="IPR009080">
    <property type="entry name" value="tRNAsynth_Ia_anticodon-bd"/>
</dbReference>
<dbReference type="SUPFAM" id="SSF50677">
    <property type="entry name" value="ValRS/IleRS/LeuRS editing domain"/>
    <property type="match status" value="1"/>
</dbReference>
<comment type="subcellular location">
    <subcellularLocation>
        <location evidence="12">Cytoplasm</location>
    </subcellularLocation>
</comment>
<proteinExistence type="inferred from homology"/>
<evidence type="ECO:0000256" key="3">
    <source>
        <dbReference type="ARBA" id="ARBA00022598"/>
    </source>
</evidence>
<feature type="short sequence motif" description="'HIGH' region" evidence="12">
    <location>
        <begin position="59"/>
        <end position="69"/>
    </location>
</feature>
<dbReference type="Gene3D" id="3.40.50.620">
    <property type="entry name" value="HUPs"/>
    <property type="match status" value="2"/>
</dbReference>
<evidence type="ECO:0000256" key="6">
    <source>
        <dbReference type="ARBA" id="ARBA00022833"/>
    </source>
</evidence>
<dbReference type="GO" id="GO:0004822">
    <property type="term" value="F:isoleucine-tRNA ligase activity"/>
    <property type="evidence" value="ECO:0007669"/>
    <property type="project" value="UniProtKB-UniRule"/>
</dbReference>
<feature type="binding site" evidence="12">
    <location>
        <position position="952"/>
    </location>
    <ligand>
        <name>Zn(2+)</name>
        <dbReference type="ChEBI" id="CHEBI:29105"/>
    </ligand>
</feature>
<evidence type="ECO:0000256" key="10">
    <source>
        <dbReference type="ARBA" id="ARBA00025217"/>
    </source>
</evidence>
<dbReference type="InterPro" id="IPR014729">
    <property type="entry name" value="Rossmann-like_a/b/a_fold"/>
</dbReference>
<keyword evidence="17" id="KW-1185">Reference proteome</keyword>
<dbReference type="GO" id="GO:0000049">
    <property type="term" value="F:tRNA binding"/>
    <property type="evidence" value="ECO:0007669"/>
    <property type="project" value="InterPro"/>
</dbReference>
<keyword evidence="2 12" id="KW-0963">Cytoplasm</keyword>
<dbReference type="CDD" id="cd07960">
    <property type="entry name" value="Anticodon_Ia_Ile_BEm"/>
    <property type="match status" value="1"/>
</dbReference>
<keyword evidence="8 12" id="KW-0648">Protein biosynthesis</keyword>
<dbReference type="InterPro" id="IPR033708">
    <property type="entry name" value="Anticodon_Ile_BEm"/>
</dbReference>
<keyword evidence="4 12" id="KW-0479">Metal-binding</keyword>
<dbReference type="PANTHER" id="PTHR42765:SF1">
    <property type="entry name" value="ISOLEUCINE--TRNA LIGASE, MITOCHONDRIAL"/>
    <property type="match status" value="1"/>
</dbReference>
<feature type="binding site" evidence="12">
    <location>
        <position position="599"/>
    </location>
    <ligand>
        <name>L-isoleucyl-5'-AMP</name>
        <dbReference type="ChEBI" id="CHEBI:178002"/>
    </ligand>
</feature>
<evidence type="ECO:0000256" key="8">
    <source>
        <dbReference type="ARBA" id="ARBA00022917"/>
    </source>
</evidence>
<dbReference type="Proteomes" id="UP000076400">
    <property type="component" value="Unassembled WGS sequence"/>
</dbReference>
<evidence type="ECO:0000256" key="11">
    <source>
        <dbReference type="ARBA" id="ARBA00048359"/>
    </source>
</evidence>
<dbReference type="Gene3D" id="3.90.740.10">
    <property type="entry name" value="Valyl/Leucyl/Isoleucyl-tRNA synthetase, editing domain"/>
    <property type="match status" value="1"/>
</dbReference>
<comment type="catalytic activity">
    <reaction evidence="11 12">
        <text>tRNA(Ile) + L-isoleucine + ATP = L-isoleucyl-tRNA(Ile) + AMP + diphosphate</text>
        <dbReference type="Rhea" id="RHEA:11060"/>
        <dbReference type="Rhea" id="RHEA-COMP:9666"/>
        <dbReference type="Rhea" id="RHEA-COMP:9695"/>
        <dbReference type="ChEBI" id="CHEBI:30616"/>
        <dbReference type="ChEBI" id="CHEBI:33019"/>
        <dbReference type="ChEBI" id="CHEBI:58045"/>
        <dbReference type="ChEBI" id="CHEBI:78442"/>
        <dbReference type="ChEBI" id="CHEBI:78528"/>
        <dbReference type="ChEBI" id="CHEBI:456215"/>
        <dbReference type="EC" id="6.1.1.5"/>
    </reaction>
</comment>
<comment type="domain">
    <text evidence="12">IleRS has two distinct active sites: one for aminoacylation and one for editing. The misactivated valine is translocated from the active site to the editing site, which sterically excludes the correctly activated isoleucine. The single editing site contains two valyl binding pockets, one specific for each substrate (Val-AMP or Val-tRNA(Ile)).</text>
</comment>
<dbReference type="GO" id="GO:0006428">
    <property type="term" value="P:isoleucyl-tRNA aminoacylation"/>
    <property type="evidence" value="ECO:0007669"/>
    <property type="project" value="UniProtKB-UniRule"/>
</dbReference>
<evidence type="ECO:0000256" key="4">
    <source>
        <dbReference type="ARBA" id="ARBA00022723"/>
    </source>
</evidence>
<reference evidence="16 17" key="1">
    <citation type="submission" date="2015-12" db="EMBL/GenBank/DDBJ databases">
        <title>Genome sequence of Oceanibaculum pacificum MCCC 1A02656.</title>
        <authorList>
            <person name="Lu L."/>
            <person name="Lai Q."/>
            <person name="Shao Z."/>
            <person name="Qian P."/>
        </authorList>
    </citation>
    <scope>NUCLEOTIDE SEQUENCE [LARGE SCALE GENOMIC DNA]</scope>
    <source>
        <strain evidence="16 17">MCCC 1A02656</strain>
    </source>
</reference>
<dbReference type="InterPro" id="IPR013155">
    <property type="entry name" value="M/V/L/I-tRNA-synth_anticd-bd"/>
</dbReference>
<feature type="short sequence motif" description="'KMSKS' region" evidence="12">
    <location>
        <begin position="640"/>
        <end position="644"/>
    </location>
</feature>
<keyword evidence="7 12" id="KW-0067">ATP-binding</keyword>
<comment type="cofactor">
    <cofactor evidence="12">
        <name>Zn(2+)</name>
        <dbReference type="ChEBI" id="CHEBI:29105"/>
    </cofactor>
    <text evidence="12">Binds 1 zinc ion per subunit.</text>
</comment>
<dbReference type="Pfam" id="PF00133">
    <property type="entry name" value="tRNA-synt_1"/>
    <property type="match status" value="1"/>
</dbReference>
<dbReference type="GO" id="GO:0005524">
    <property type="term" value="F:ATP binding"/>
    <property type="evidence" value="ECO:0007669"/>
    <property type="project" value="UniProtKB-UniRule"/>
</dbReference>
<dbReference type="SUPFAM" id="SSF52374">
    <property type="entry name" value="Nucleotidylyl transferase"/>
    <property type="match status" value="1"/>
</dbReference>
<evidence type="ECO:0000313" key="17">
    <source>
        <dbReference type="Proteomes" id="UP000076400"/>
    </source>
</evidence>
<feature type="binding site" evidence="12">
    <location>
        <position position="955"/>
    </location>
    <ligand>
        <name>Zn(2+)</name>
        <dbReference type="ChEBI" id="CHEBI:29105"/>
    </ligand>
</feature>
<feature type="binding site" evidence="12">
    <location>
        <position position="932"/>
    </location>
    <ligand>
        <name>Zn(2+)</name>
        <dbReference type="ChEBI" id="CHEBI:29105"/>
    </ligand>
</feature>
<evidence type="ECO:0000256" key="7">
    <source>
        <dbReference type="ARBA" id="ARBA00022840"/>
    </source>
</evidence>
<dbReference type="PROSITE" id="PS00178">
    <property type="entry name" value="AA_TRNA_LIGASE_I"/>
    <property type="match status" value="1"/>
</dbReference>
<dbReference type="HAMAP" id="MF_02002">
    <property type="entry name" value="Ile_tRNA_synth_type1"/>
    <property type="match status" value="1"/>
</dbReference>
<feature type="domain" description="Aminoacyl-tRNA synthetase class Ia" evidence="13">
    <location>
        <begin position="30"/>
        <end position="678"/>
    </location>
</feature>
<dbReference type="SUPFAM" id="SSF47323">
    <property type="entry name" value="Anticodon-binding domain of a subclass of class I aminoacyl-tRNA synthetases"/>
    <property type="match status" value="1"/>
</dbReference>
<dbReference type="Pfam" id="PF08264">
    <property type="entry name" value="Anticodon_1"/>
    <property type="match status" value="1"/>
</dbReference>
<keyword evidence="9 12" id="KW-0030">Aminoacyl-tRNA synthetase</keyword>
<dbReference type="AlphaFoldDB" id="A0A154WF62"/>
<comment type="function">
    <text evidence="10 12">Catalyzes the attachment of isoleucine to tRNA(Ile). As IleRS can inadvertently accommodate and process structurally similar amino acids such as valine, to avoid such errors it has two additional distinct tRNA(Ile)-dependent editing activities. One activity is designated as 'pretransfer' editing and involves the hydrolysis of activated Val-AMP. The other activity is designated 'posttransfer' editing and involves deacylation of mischarged Val-tRNA(Ile).</text>
</comment>
<sequence>MSVDYKTTVFLPKTDFPMRAGLPTLEPRLIERWRKIGLYAKLREAAKGRELFVLHDGPPYANGHLHIGHALNKTLKDVVTRSQQMLGKDSNYVPGWDCHGLPIEWKVEEEYRASGRNKDEVPINDFRAECRRYAEKWVAIQSEEFRRLGVEGDWDRPYLTMAYEAEAIIAAELLKFAKTGQLYRGSKPVMWSVVEKTALAEAEIEYHDYQSDTIFVRFPLMGGSDALAEASVVIWTTTPWTMPGNRAISFSPRIAYGVYVITGAPEGNWAATGQKLILADALAGEVMKAAKVEAYERLADVPAEALAGKVCAHPLRGQGYEFAVPLLEGDHVTDDAGTGFVHTAPGHGADDFEVWMDHGRDLAARGIDTAIPFTVDDDGFFTKEAPGFEGRRVITDKGEKGDANQAVIDALATAGMMVARGRLKHQYPHSWRSKKPIIFRNTPQWFIHMDRDIAGQGDSLRARSLKAIDETAFYPAGGQNRLRSMIQNKPDWVVSRQRAWGVPIAVFRNKETGELAPGPDFAGNDALAARIRDAFTAEGADAWFADGSKERFLGGLVNDLEPWEQVRDILDVWFDSGSTHAFVLEQRPDLKWPADVYLEGSDQHRGWFHSSLIESCGTRGRAPYDSVITHGFTMAEDGRKMSKSLGNQVFPQDVIEKSGADILRLWVVSTDYAEDQRIGPEILKTNTDAYRKLRNTVRWMLGTLDGHDGADVPLAEMPELERLMLHRLAELDRLVRDSYRVYDFKRIVAALIQFMNVDLSAFYFDVRKDTVYCDAPSSPRRRAALHVVDRLFHCLVTWLAPMLPFTTEEAWLARHPSEDDSVHLQLFPDVPAAWSDPALAAKWEIVRDVRRVVTGALELERAQKTIGSSLQASPIVHVSAEAMAAYEGLDAAEIFITSGATLTTDPAPAEAFRLDDVSGVAVVPALAEGEKCERCWRQLPEVGHVQGHETICERCADAVDTLIGEAA</sequence>
<dbReference type="InterPro" id="IPR001412">
    <property type="entry name" value="aa-tRNA-synth_I_CS"/>
</dbReference>
<dbReference type="InterPro" id="IPR010663">
    <property type="entry name" value="Znf_FPG/IleRS"/>
</dbReference>
<keyword evidence="3 12" id="KW-0436">Ligase</keyword>
<gene>
    <name evidence="12 16" type="primary">ileS</name>
    <name evidence="16" type="ORF">AUP43_17375</name>
</gene>
<dbReference type="OrthoDB" id="9810365at2"/>
<feature type="domain" description="Methionyl/Valyl/Leucyl/Isoleucyl-tRNA synthetase anticodon-binding" evidence="15">
    <location>
        <begin position="722"/>
        <end position="871"/>
    </location>
</feature>
<evidence type="ECO:0000256" key="1">
    <source>
        <dbReference type="ARBA" id="ARBA00006887"/>
    </source>
</evidence>